<dbReference type="EMBL" id="CAJFDI010000005">
    <property type="protein sequence ID" value="CAD5231076.1"/>
    <property type="molecule type" value="Genomic_DNA"/>
</dbReference>
<evidence type="ECO:0000313" key="3">
    <source>
        <dbReference type="Proteomes" id="UP000659654"/>
    </source>
</evidence>
<evidence type="ECO:0000313" key="2">
    <source>
        <dbReference type="Proteomes" id="UP000095284"/>
    </source>
</evidence>
<gene>
    <name evidence="1" type="ORF">BXYJ_LOCUS11300</name>
</gene>
<dbReference type="AlphaFoldDB" id="A0A1I7RTS3"/>
<name>A0A1I7RTS3_BURXY</name>
<dbReference type="EMBL" id="CAJFCV020000005">
    <property type="protein sequence ID" value="CAG9122165.1"/>
    <property type="molecule type" value="Genomic_DNA"/>
</dbReference>
<dbReference type="Proteomes" id="UP000582659">
    <property type="component" value="Unassembled WGS sequence"/>
</dbReference>
<proteinExistence type="predicted"/>
<reference evidence="1" key="2">
    <citation type="submission" date="2020-09" db="EMBL/GenBank/DDBJ databases">
        <authorList>
            <person name="Kikuchi T."/>
        </authorList>
    </citation>
    <scope>NUCLEOTIDE SEQUENCE</scope>
    <source>
        <strain evidence="1">Ka4C1</strain>
    </source>
</reference>
<organism evidence="2 4">
    <name type="scientific">Bursaphelenchus xylophilus</name>
    <name type="common">Pinewood nematode worm</name>
    <name type="synonym">Aphelenchoides xylophilus</name>
    <dbReference type="NCBI Taxonomy" id="6326"/>
    <lineage>
        <taxon>Eukaryota</taxon>
        <taxon>Metazoa</taxon>
        <taxon>Ecdysozoa</taxon>
        <taxon>Nematoda</taxon>
        <taxon>Chromadorea</taxon>
        <taxon>Rhabditida</taxon>
        <taxon>Tylenchina</taxon>
        <taxon>Tylenchomorpha</taxon>
        <taxon>Aphelenchoidea</taxon>
        <taxon>Aphelenchoididae</taxon>
        <taxon>Bursaphelenchus</taxon>
    </lineage>
</organism>
<evidence type="ECO:0000313" key="4">
    <source>
        <dbReference type="WBParaSite" id="BXY_0412800.1"/>
    </source>
</evidence>
<evidence type="ECO:0000313" key="1">
    <source>
        <dbReference type="EMBL" id="CAD5231076.1"/>
    </source>
</evidence>
<sequence length="67" mass="7305">MFYSNDAQRSEIPTTIIMGENFSSASFSNCGAVVAPPPLPRCASYELPSQEQAPLVGYNFNSTAGWW</sequence>
<accession>A0A1I7RTS3</accession>
<dbReference type="Proteomes" id="UP000659654">
    <property type="component" value="Unassembled WGS sequence"/>
</dbReference>
<reference evidence="4" key="1">
    <citation type="submission" date="2016-11" db="UniProtKB">
        <authorList>
            <consortium name="WormBaseParasite"/>
        </authorList>
    </citation>
    <scope>IDENTIFICATION</scope>
</reference>
<dbReference type="WBParaSite" id="BXY_0412800.1">
    <property type="protein sequence ID" value="BXY_0412800.1"/>
    <property type="gene ID" value="BXY_0412800"/>
</dbReference>
<keyword evidence="3" id="KW-1185">Reference proteome</keyword>
<dbReference type="Proteomes" id="UP000095284">
    <property type="component" value="Unplaced"/>
</dbReference>
<protein>
    <submittedName>
        <fullName evidence="1">(pine wood nematode) hypothetical protein</fullName>
    </submittedName>
</protein>
<dbReference type="OrthoDB" id="10332374at2759"/>